<evidence type="ECO:0000313" key="7">
    <source>
        <dbReference type="EMBL" id="DAD89808.1"/>
    </source>
</evidence>
<dbReference type="CDD" id="cd00081">
    <property type="entry name" value="Hint"/>
    <property type="match status" value="1"/>
</dbReference>
<dbReference type="SUPFAM" id="SSF51294">
    <property type="entry name" value="Hedgehog/intein (Hint) domain"/>
    <property type="match status" value="1"/>
</dbReference>
<dbReference type="Gene3D" id="3.30.420.240">
    <property type="match status" value="1"/>
</dbReference>
<sequence>MISSEFLGQRLLKRGFTDWMRYVFRIVEGRPFVVEPIHADLFTVMEDIFTGKELRVNINVPPRSAKTTLAKYFIAYCWTINPKMNFIYTSYSESLLANISKELMTILEHPAYKAMYPQSRAIEGEGDITPKDDFWYEYLKQFYTGKNVYSAKKITTYQGGVCLFAPIGGQITGYGCFSYNTLVLTEDGYKQIGDIVEKQYKGKIWSYNFQTQERELQPIYDYVKNEKSDYLKITLDNGEVIECTPDHIFYLNNGQEIRADQLQVGFKVMADFFNLVKGEPKLFHSFFAGIVFIANKINLFLSKSFKNIIFKCSSFISLVSNTFCNLCPNLPTFNITNRTIGNIVIFSYLFIWSCIFCNSNSNFFGDFVKFMVGIIFILHIFFTSAITKVFQSIISRIRVEMPDLLIRFSHKGKQYQSMYKQRPIFPLFSQIDTQISFLSNTWFYKLISFCRINFSKFRNIISLIFGYREIVDIVKCNHTAPSYCVTLWSNNNFYITKSQVLVHNCGVRSAKKFSGALFIDDGNKPADIRSQTMRDRVLRYYEETLLSRLNNPYVPIVNIQQRLHVEDLSGSLAEKYNFKTLKKPLLDENGVCQIPSQYTPERIAELQKNNYMFLSQYQQEPIILGGQVIKRAYFRYYPVSKQYQYKRILIAADTAMKTKEHNDYSVFMTGGVTNNNELHILDLVRGKWEAPELEQVAVNVWNKYKRDPQTGLTCNGLYIEDKASGIGLIQGLKSKYGIPVFGVEASTDKLTRAENVLPYIEAGQVHLPESEFYGFNPELLAECEAFSRDMSHKHDDQVDTLGILIQEALAKTVVSFLDFFME</sequence>
<dbReference type="Pfam" id="PF17289">
    <property type="entry name" value="Terminase_6C"/>
    <property type="match status" value="1"/>
</dbReference>
<evidence type="ECO:0000256" key="5">
    <source>
        <dbReference type="SAM" id="Phobius"/>
    </source>
</evidence>
<dbReference type="GO" id="GO:0016539">
    <property type="term" value="P:intein-mediated protein splicing"/>
    <property type="evidence" value="ECO:0007669"/>
    <property type="project" value="InterPro"/>
</dbReference>
<dbReference type="InterPro" id="IPR006141">
    <property type="entry name" value="Intein_N"/>
</dbReference>
<organism evidence="7">
    <name type="scientific">Myoviridae sp. ctsip2</name>
    <dbReference type="NCBI Taxonomy" id="2826705"/>
    <lineage>
        <taxon>Viruses</taxon>
        <taxon>Duplodnaviria</taxon>
        <taxon>Heunggongvirae</taxon>
        <taxon>Uroviricota</taxon>
        <taxon>Caudoviricetes</taxon>
    </lineage>
</organism>
<reference evidence="7" key="1">
    <citation type="journal article" date="2021" name="Proc. Natl. Acad. Sci. U.S.A.">
        <title>A Catalog of Tens of Thousands of Viruses from Human Metagenomes Reveals Hidden Associations with Chronic Diseases.</title>
        <authorList>
            <person name="Tisza M.J."/>
            <person name="Buck C.B."/>
        </authorList>
    </citation>
    <scope>NUCLEOTIDE SEQUENCE</scope>
    <source>
        <strain evidence="7">Ctsip2</strain>
    </source>
</reference>
<feature type="transmembrane region" description="Helical" evidence="5">
    <location>
        <begin position="340"/>
        <end position="358"/>
    </location>
</feature>
<keyword evidence="1" id="KW-1188">Viral release from host cell</keyword>
<keyword evidence="3" id="KW-0067">ATP-binding</keyword>
<dbReference type="InterPro" id="IPR003587">
    <property type="entry name" value="Hint_dom_N"/>
</dbReference>
<dbReference type="InterPro" id="IPR006517">
    <property type="entry name" value="Phage_terminase_lsu-like_C"/>
</dbReference>
<dbReference type="InterPro" id="IPR036844">
    <property type="entry name" value="Hint_dom_sf"/>
</dbReference>
<dbReference type="InterPro" id="IPR035421">
    <property type="entry name" value="Terminase_6C"/>
</dbReference>
<evidence type="ECO:0000256" key="1">
    <source>
        <dbReference type="ARBA" id="ARBA00022612"/>
    </source>
</evidence>
<dbReference type="EMBL" id="BK015070">
    <property type="protein sequence ID" value="DAD89808.1"/>
    <property type="molecule type" value="Genomic_DNA"/>
</dbReference>
<protein>
    <submittedName>
        <fullName evidence="7">Large Terminase</fullName>
    </submittedName>
</protein>
<name>A0A8S5N697_9CAUD</name>
<accession>A0A8S5N697</accession>
<dbReference type="SMART" id="SM00306">
    <property type="entry name" value="HintN"/>
    <property type="match status" value="1"/>
</dbReference>
<dbReference type="Pfam" id="PF14890">
    <property type="entry name" value="Intein_splicing"/>
    <property type="match status" value="1"/>
</dbReference>
<keyword evidence="5" id="KW-0472">Membrane</keyword>
<dbReference type="NCBIfam" id="TIGR01445">
    <property type="entry name" value="intein_Nterm"/>
    <property type="match status" value="1"/>
</dbReference>
<evidence type="ECO:0000256" key="4">
    <source>
        <dbReference type="ARBA" id="ARBA00023219"/>
    </source>
</evidence>
<dbReference type="GO" id="GO:0005524">
    <property type="term" value="F:ATP binding"/>
    <property type="evidence" value="ECO:0007669"/>
    <property type="project" value="UniProtKB-KW"/>
</dbReference>
<feature type="transmembrane region" description="Helical" evidence="5">
    <location>
        <begin position="370"/>
        <end position="390"/>
    </location>
</feature>
<dbReference type="PROSITE" id="PS50817">
    <property type="entry name" value="INTEIN_N_TER"/>
    <property type="match status" value="1"/>
</dbReference>
<proteinExistence type="predicted"/>
<evidence type="ECO:0000259" key="6">
    <source>
        <dbReference type="SMART" id="SM00306"/>
    </source>
</evidence>
<dbReference type="NCBIfam" id="TIGR01630">
    <property type="entry name" value="psiM2_ORF9"/>
    <property type="match status" value="1"/>
</dbReference>
<dbReference type="Gene3D" id="2.170.16.10">
    <property type="entry name" value="Hedgehog/Intein (Hint) domain"/>
    <property type="match status" value="1"/>
</dbReference>
<keyword evidence="2" id="KW-0547">Nucleotide-binding</keyword>
<keyword evidence="5" id="KW-0812">Transmembrane</keyword>
<evidence type="ECO:0000256" key="2">
    <source>
        <dbReference type="ARBA" id="ARBA00022741"/>
    </source>
</evidence>
<feature type="domain" description="Hint" evidence="6">
    <location>
        <begin position="174"/>
        <end position="272"/>
    </location>
</feature>
<evidence type="ECO:0000256" key="3">
    <source>
        <dbReference type="ARBA" id="ARBA00022840"/>
    </source>
</evidence>
<keyword evidence="5" id="KW-1133">Transmembrane helix</keyword>
<keyword evidence="4" id="KW-0231">Viral genome packaging</keyword>